<dbReference type="Proteomes" id="UP000280708">
    <property type="component" value="Chromosome"/>
</dbReference>
<evidence type="ECO:0000313" key="4">
    <source>
        <dbReference type="Proteomes" id="UP000280708"/>
    </source>
</evidence>
<feature type="compositionally biased region" description="Basic and acidic residues" evidence="1">
    <location>
        <begin position="114"/>
        <end position="131"/>
    </location>
</feature>
<dbReference type="AlphaFoldDB" id="A0A3G2V2Z2"/>
<accession>A0A3G2V2Z2</accession>
<evidence type="ECO:0000313" key="3">
    <source>
        <dbReference type="EMBL" id="AYO80692.1"/>
    </source>
</evidence>
<gene>
    <name evidence="3" type="ORF">EBF16_19640</name>
</gene>
<name>A0A3G2V2Z2_SPHYA</name>
<evidence type="ECO:0000259" key="2">
    <source>
        <dbReference type="Pfam" id="PF10412"/>
    </source>
</evidence>
<sequence>MDDARPLCHERVLRAPDDGALMSIFCNQTPGSWVRGISGLVEQIKPNDGLTHGFNGMRDGGHLSRVQITRPLVMPTQVMHLPNLTGYLAFGRDLPVMRFTDRNLKVERVATASAERRTPAVKFDDTQKDEPESGIGNVDRSNAVEAGDPLDAVEDMLTLSSRAPDGDRDNRSRAPLPLIGISINSFSRPGELSRPADPA</sequence>
<evidence type="ECO:0000256" key="1">
    <source>
        <dbReference type="SAM" id="MobiDB-lite"/>
    </source>
</evidence>
<feature type="region of interest" description="Disordered" evidence="1">
    <location>
        <begin position="114"/>
        <end position="199"/>
    </location>
</feature>
<reference evidence="3 4" key="1">
    <citation type="submission" date="2018-10" db="EMBL/GenBank/DDBJ databases">
        <title>Characterization and genome analysis of a novel bacterium Sphingobium yanoikuyae SJTF8 capable of degrading PAHs.</title>
        <authorList>
            <person name="Yin C."/>
            <person name="Xiong W."/>
            <person name="Liang R."/>
        </authorList>
    </citation>
    <scope>NUCLEOTIDE SEQUENCE [LARGE SCALE GENOMIC DNA]</scope>
    <source>
        <strain evidence="3 4">SJTF8</strain>
    </source>
</reference>
<proteinExistence type="predicted"/>
<protein>
    <recommendedName>
        <fullName evidence="2">Type IV secretion system coupling protein TraD DNA-binding domain-containing protein</fullName>
    </recommendedName>
</protein>
<organism evidence="3 4">
    <name type="scientific">Sphingobium yanoikuyae</name>
    <name type="common">Sphingomonas yanoikuyae</name>
    <dbReference type="NCBI Taxonomy" id="13690"/>
    <lineage>
        <taxon>Bacteria</taxon>
        <taxon>Pseudomonadati</taxon>
        <taxon>Pseudomonadota</taxon>
        <taxon>Alphaproteobacteria</taxon>
        <taxon>Sphingomonadales</taxon>
        <taxon>Sphingomonadaceae</taxon>
        <taxon>Sphingobium</taxon>
    </lineage>
</organism>
<dbReference type="EMBL" id="CP033230">
    <property type="protein sequence ID" value="AYO80692.1"/>
    <property type="molecule type" value="Genomic_DNA"/>
</dbReference>
<dbReference type="InterPro" id="IPR019476">
    <property type="entry name" value="T4SS_TraD_DNA-bd"/>
</dbReference>
<dbReference type="Pfam" id="PF10412">
    <property type="entry name" value="TrwB_AAD_bind"/>
    <property type="match status" value="1"/>
</dbReference>
<feature type="domain" description="Type IV secretion system coupling protein TraD DNA-binding" evidence="2">
    <location>
        <begin position="42"/>
        <end position="100"/>
    </location>
</feature>